<dbReference type="InterPro" id="IPR039428">
    <property type="entry name" value="NUOK/Mnh_C1-like"/>
</dbReference>
<name>G2DEX2_9GAMM</name>
<accession>G2DEX2</accession>
<dbReference type="Gene3D" id="1.10.287.3510">
    <property type="match status" value="1"/>
</dbReference>
<keyword evidence="9" id="KW-1185">Reference proteome</keyword>
<dbReference type="EMBL" id="AFOC01000061">
    <property type="protein sequence ID" value="EGV50834.1"/>
    <property type="molecule type" value="Genomic_DNA"/>
</dbReference>
<feature type="transmembrane region" description="Helical" evidence="7">
    <location>
        <begin position="35"/>
        <end position="57"/>
    </location>
</feature>
<keyword evidence="4 7" id="KW-0812">Transmembrane</keyword>
<evidence type="ECO:0000256" key="5">
    <source>
        <dbReference type="ARBA" id="ARBA00022989"/>
    </source>
</evidence>
<evidence type="ECO:0000256" key="3">
    <source>
        <dbReference type="ARBA" id="ARBA00022475"/>
    </source>
</evidence>
<dbReference type="AlphaFoldDB" id="G2DEX2"/>
<keyword evidence="6 7" id="KW-0472">Membrane</keyword>
<gene>
    <name evidence="8" type="ORF">Rifp1Sym_ch00140</name>
</gene>
<comment type="subcellular location">
    <subcellularLocation>
        <location evidence="1">Cell membrane</location>
        <topology evidence="1">Multi-pass membrane protein</topology>
    </subcellularLocation>
</comment>
<dbReference type="Pfam" id="PF00420">
    <property type="entry name" value="Oxidored_q2"/>
    <property type="match status" value="1"/>
</dbReference>
<keyword evidence="3" id="KW-1003">Cell membrane</keyword>
<keyword evidence="5 7" id="KW-1133">Transmembrane helix</keyword>
<feature type="transmembrane region" description="Helical" evidence="7">
    <location>
        <begin position="6"/>
        <end position="28"/>
    </location>
</feature>
<evidence type="ECO:0000256" key="2">
    <source>
        <dbReference type="ARBA" id="ARBA00010388"/>
    </source>
</evidence>
<sequence length="207" mass="21323">MMYNLSLDLILYSGALGLIVIGLAGMVLSRHLFRVVLALAIAEAGANLLLVLAGYRWDAVAPILSGAQAPASMVDPVPQAMVLTAIVIGVGIQALAVSLLVKIRHSFGTLERSEVAAGMDEAIAVSAAVPLLGSREKPAGGRLCHRLSHCRRARHEPDRACCRPAAVGCLSAAGGDADGARPGSLVWSCRAGLWTLDPVASLGPFGG</sequence>
<protein>
    <submittedName>
        <fullName evidence="8">Putative Na(+) H(+) antiporter subunit C</fullName>
    </submittedName>
</protein>
<comment type="similarity">
    <text evidence="2">Belongs to the CPA3 antiporters (TC 2.A.63) subunit C family.</text>
</comment>
<dbReference type="Proteomes" id="UP000004491">
    <property type="component" value="Unassembled WGS sequence"/>
</dbReference>
<reference evidence="8" key="1">
    <citation type="journal article" date="2011" name="ISME J.">
        <title>The endosymbionts of the deep-sea tubeworms Riftia pachyptila and Tevnia jerichonana share an identical physiology as revealed by proteogenomic analyses.</title>
        <authorList>
            <person name="Gardebrecht A."/>
            <person name="Markert S."/>
            <person name="Felbeck H."/>
            <person name="Thuermer A."/>
            <person name="Albrecht D."/>
            <person name="Wollherr A."/>
            <person name="Kabisch J."/>
            <person name="Lehmann R."/>
            <person name="Daniel R."/>
            <person name="Liesegang H."/>
            <person name="Hecker M."/>
            <person name="Sievert S.M."/>
            <person name="Schweder T."/>
        </authorList>
    </citation>
    <scope>NUCLEOTIDE SEQUENCE [LARGE SCALE GENOMIC DNA]</scope>
</reference>
<evidence type="ECO:0000313" key="9">
    <source>
        <dbReference type="Proteomes" id="UP000004491"/>
    </source>
</evidence>
<evidence type="ECO:0000256" key="6">
    <source>
        <dbReference type="ARBA" id="ARBA00023136"/>
    </source>
</evidence>
<evidence type="ECO:0000256" key="4">
    <source>
        <dbReference type="ARBA" id="ARBA00022692"/>
    </source>
</evidence>
<dbReference type="InterPro" id="IPR050601">
    <property type="entry name" value="CPA3_antiporter_subunitC"/>
</dbReference>
<dbReference type="GO" id="GO:0005886">
    <property type="term" value="C:plasma membrane"/>
    <property type="evidence" value="ECO:0007669"/>
    <property type="project" value="UniProtKB-SubCell"/>
</dbReference>
<dbReference type="PANTHER" id="PTHR34583">
    <property type="entry name" value="ANTIPORTER SUBUNIT MNHC2-RELATED"/>
    <property type="match status" value="1"/>
</dbReference>
<evidence type="ECO:0000313" key="8">
    <source>
        <dbReference type="EMBL" id="EGV50834.1"/>
    </source>
</evidence>
<evidence type="ECO:0000256" key="7">
    <source>
        <dbReference type="SAM" id="Phobius"/>
    </source>
</evidence>
<comment type="caution">
    <text evidence="8">The sequence shown here is derived from an EMBL/GenBank/DDBJ whole genome shotgun (WGS) entry which is preliminary data.</text>
</comment>
<organism evidence="8 9">
    <name type="scientific">endosymbiont of Riftia pachyptila</name>
    <name type="common">vent Ph05</name>
    <dbReference type="NCBI Taxonomy" id="1048808"/>
    <lineage>
        <taxon>Bacteria</taxon>
        <taxon>Pseudomonadati</taxon>
        <taxon>Pseudomonadota</taxon>
        <taxon>Gammaproteobacteria</taxon>
        <taxon>sulfur-oxidizing symbionts</taxon>
    </lineage>
</organism>
<evidence type="ECO:0000256" key="1">
    <source>
        <dbReference type="ARBA" id="ARBA00004651"/>
    </source>
</evidence>
<dbReference type="PANTHER" id="PTHR34583:SF2">
    <property type="entry name" value="ANTIPORTER SUBUNIT MNHC2-RELATED"/>
    <property type="match status" value="1"/>
</dbReference>
<proteinExistence type="inferred from homology"/>
<feature type="transmembrane region" description="Helical" evidence="7">
    <location>
        <begin position="77"/>
        <end position="101"/>
    </location>
</feature>
<dbReference type="PATRIC" id="fig|1048808.3.peg.2176"/>